<dbReference type="OrthoDB" id="3942537at2759"/>
<protein>
    <submittedName>
        <fullName evidence="3">Uncharacterized protein</fullName>
    </submittedName>
</protein>
<keyword evidence="4" id="KW-1185">Reference proteome</keyword>
<feature type="chain" id="PRO_5022003932" evidence="2">
    <location>
        <begin position="20"/>
        <end position="438"/>
    </location>
</feature>
<keyword evidence="2" id="KW-0732">Signal</keyword>
<feature type="compositionally biased region" description="Low complexity" evidence="1">
    <location>
        <begin position="57"/>
        <end position="83"/>
    </location>
</feature>
<evidence type="ECO:0000256" key="1">
    <source>
        <dbReference type="SAM" id="MobiDB-lite"/>
    </source>
</evidence>
<evidence type="ECO:0000313" key="3">
    <source>
        <dbReference type="EMBL" id="QDS75360.1"/>
    </source>
</evidence>
<proteinExistence type="predicted"/>
<name>A0A517LI96_9PEZI</name>
<gene>
    <name evidence="3" type="ORF">FKW77_002282</name>
</gene>
<evidence type="ECO:0000256" key="2">
    <source>
        <dbReference type="SAM" id="SignalP"/>
    </source>
</evidence>
<dbReference type="EMBL" id="CP042197">
    <property type="protein sequence ID" value="QDS75360.1"/>
    <property type="molecule type" value="Genomic_DNA"/>
</dbReference>
<organism evidence="3 4">
    <name type="scientific">Venturia effusa</name>
    <dbReference type="NCBI Taxonomy" id="50376"/>
    <lineage>
        <taxon>Eukaryota</taxon>
        <taxon>Fungi</taxon>
        <taxon>Dikarya</taxon>
        <taxon>Ascomycota</taxon>
        <taxon>Pezizomycotina</taxon>
        <taxon>Dothideomycetes</taxon>
        <taxon>Pleosporomycetidae</taxon>
        <taxon>Venturiales</taxon>
        <taxon>Venturiaceae</taxon>
        <taxon>Venturia</taxon>
    </lineage>
</organism>
<reference evidence="3 4" key="1">
    <citation type="submission" date="2019-07" db="EMBL/GenBank/DDBJ databases">
        <title>Finished genome of Venturia effusa.</title>
        <authorList>
            <person name="Young C.A."/>
            <person name="Cox M.P."/>
            <person name="Ganley A.R.D."/>
            <person name="David W.J."/>
        </authorList>
    </citation>
    <scope>NUCLEOTIDE SEQUENCE [LARGE SCALE GENOMIC DNA]</scope>
    <source>
        <strain evidence="4">albino</strain>
    </source>
</reference>
<feature type="compositionally biased region" description="Low complexity" evidence="1">
    <location>
        <begin position="31"/>
        <end position="44"/>
    </location>
</feature>
<sequence length="438" mass="43617">MRLLAAVVYLITCVSTVYARPDGSDFSLAKSGPHVESSHSESPSLVTPASPLNPPWNANGAGTTPANASTSPPKGQPSQPSSSNGATPGRVTSGHEGDVGMTTNQLLEPPNQPAAGGSGSGSFGSEEGLMQNHSTGDSKVLPTPSLVPASASTPATSPDIYELPDPNEPQPRIVKGAPPVPMAMVHSEAAMEDGPHTMRPGDSILTSGVDPLASNVVQGMGLATPRPTRVPPVVQGATFAAGGTIYTASIDRDFNVVVASNILKPGGAAATLAGGAAKVSVLPGGALVVDGATITMSALNPPVTGCVVNINGQLVTARETGTDHQVMILSTATLTVGGPAVTLDGQQVSLGPLGLHIGPSSVAAISTMTPPPAITPAPSQPPDILPGIARVTPTSSGGAKPMVTVVPPKTGSGTRQFSLGTNLVMSLGLVFGIFLVAG</sequence>
<dbReference type="AlphaFoldDB" id="A0A517LI96"/>
<feature type="region of interest" description="Disordered" evidence="1">
    <location>
        <begin position="29"/>
        <end position="175"/>
    </location>
</feature>
<accession>A0A517LI96</accession>
<feature type="signal peptide" evidence="2">
    <location>
        <begin position="1"/>
        <end position="19"/>
    </location>
</feature>
<dbReference type="Proteomes" id="UP000316270">
    <property type="component" value="Chromosome 13"/>
</dbReference>
<evidence type="ECO:0000313" key="4">
    <source>
        <dbReference type="Proteomes" id="UP000316270"/>
    </source>
</evidence>